<dbReference type="SUPFAM" id="SSF56672">
    <property type="entry name" value="DNA/RNA polymerases"/>
    <property type="match status" value="1"/>
</dbReference>
<keyword evidence="1" id="KW-0812">Transmembrane</keyword>
<proteinExistence type="predicted"/>
<feature type="domain" description="Reverse transcriptase Ty1/copia-type" evidence="2">
    <location>
        <begin position="88"/>
        <end position="206"/>
    </location>
</feature>
<dbReference type="InterPro" id="IPR013103">
    <property type="entry name" value="RVT_2"/>
</dbReference>
<dbReference type="InterPro" id="IPR043502">
    <property type="entry name" value="DNA/RNA_pol_sf"/>
</dbReference>
<dbReference type="AlphaFoldDB" id="A0AAD8RLI3"/>
<protein>
    <recommendedName>
        <fullName evidence="2">Reverse transcriptase Ty1/copia-type domain-containing protein</fullName>
    </recommendedName>
</protein>
<evidence type="ECO:0000313" key="3">
    <source>
        <dbReference type="EMBL" id="KAK1626337.1"/>
    </source>
</evidence>
<sequence>MPSVILNGSLPWLRRSLRLSTLALGILFLHLLVFVLSREHGRDYDETFATVAHMTTVRTLLDVASVRRWSFSQLDVQNAFLNGELSEEAPRAWFERFASVVTVAGFSPSLHDPTLFVHTSPRGRTLLLLYVDDMIITGDDPEYIAFIKARLRDQFLMTDLGPLRYFLGIEVSSTSDGFSISQEKYIQDLLARAALGDERTVDTPMELNVKLHPTDGDPLPDPTRYRHLVGSLVYLAVTRPDISYPVHILSQFVSSPTTFTIVISSVFFVIFVARSLVAFSFPVPALSSSSAIRMLRGRVILRIILGSLLRHPLHFVDSTGAISIARDPVKHELTKHIGVDAFYTRAQGLLRPHEARASAVAVLHQATLRSDNDPIDSLGFAKAMAEWMKGSYLPSIDLIRNHKNLCGALVEEVDDIRRHLPSGLSLNTDVSTTMIAKPGPVTDFLLANLKVDRPDRVDWQKVV</sequence>
<evidence type="ECO:0000313" key="4">
    <source>
        <dbReference type="Proteomes" id="UP001231189"/>
    </source>
</evidence>
<dbReference type="PANTHER" id="PTHR11439">
    <property type="entry name" value="GAG-POL-RELATED RETROTRANSPOSON"/>
    <property type="match status" value="1"/>
</dbReference>
<evidence type="ECO:0000256" key="1">
    <source>
        <dbReference type="SAM" id="Phobius"/>
    </source>
</evidence>
<feature type="transmembrane region" description="Helical" evidence="1">
    <location>
        <begin position="259"/>
        <end position="281"/>
    </location>
</feature>
<keyword evidence="1" id="KW-0472">Membrane</keyword>
<dbReference type="PANTHER" id="PTHR11439:SF461">
    <property type="entry name" value="OS10G0432200 PROTEIN"/>
    <property type="match status" value="1"/>
</dbReference>
<gene>
    <name evidence="3" type="ORF">QYE76_000652</name>
</gene>
<keyword evidence="1" id="KW-1133">Transmembrane helix</keyword>
<accession>A0AAD8RLI3</accession>
<dbReference type="Proteomes" id="UP001231189">
    <property type="component" value="Unassembled WGS sequence"/>
</dbReference>
<reference evidence="3" key="1">
    <citation type="submission" date="2023-07" db="EMBL/GenBank/DDBJ databases">
        <title>A chromosome-level genome assembly of Lolium multiflorum.</title>
        <authorList>
            <person name="Chen Y."/>
            <person name="Copetti D."/>
            <person name="Kolliker R."/>
            <person name="Studer B."/>
        </authorList>
    </citation>
    <scope>NUCLEOTIDE SEQUENCE</scope>
    <source>
        <strain evidence="3">02402/16</strain>
        <tissue evidence="3">Leaf</tissue>
    </source>
</reference>
<keyword evidence="4" id="KW-1185">Reference proteome</keyword>
<organism evidence="3 4">
    <name type="scientific">Lolium multiflorum</name>
    <name type="common">Italian ryegrass</name>
    <name type="synonym">Lolium perenne subsp. multiflorum</name>
    <dbReference type="NCBI Taxonomy" id="4521"/>
    <lineage>
        <taxon>Eukaryota</taxon>
        <taxon>Viridiplantae</taxon>
        <taxon>Streptophyta</taxon>
        <taxon>Embryophyta</taxon>
        <taxon>Tracheophyta</taxon>
        <taxon>Spermatophyta</taxon>
        <taxon>Magnoliopsida</taxon>
        <taxon>Liliopsida</taxon>
        <taxon>Poales</taxon>
        <taxon>Poaceae</taxon>
        <taxon>BOP clade</taxon>
        <taxon>Pooideae</taxon>
        <taxon>Poodae</taxon>
        <taxon>Poeae</taxon>
        <taxon>Poeae Chloroplast Group 2 (Poeae type)</taxon>
        <taxon>Loliodinae</taxon>
        <taxon>Loliinae</taxon>
        <taxon>Lolium</taxon>
    </lineage>
</organism>
<name>A0AAD8RLI3_LOLMU</name>
<feature type="transmembrane region" description="Helical" evidence="1">
    <location>
        <begin position="16"/>
        <end position="36"/>
    </location>
</feature>
<comment type="caution">
    <text evidence="3">The sequence shown here is derived from an EMBL/GenBank/DDBJ whole genome shotgun (WGS) entry which is preliminary data.</text>
</comment>
<dbReference type="Pfam" id="PF07727">
    <property type="entry name" value="RVT_2"/>
    <property type="match status" value="1"/>
</dbReference>
<dbReference type="EMBL" id="JAUUTY010000005">
    <property type="protein sequence ID" value="KAK1626337.1"/>
    <property type="molecule type" value="Genomic_DNA"/>
</dbReference>
<evidence type="ECO:0000259" key="2">
    <source>
        <dbReference type="Pfam" id="PF07727"/>
    </source>
</evidence>